<dbReference type="InterPro" id="IPR042862">
    <property type="entry name" value="RNF32"/>
</dbReference>
<dbReference type="InterPro" id="IPR001841">
    <property type="entry name" value="Znf_RING"/>
</dbReference>
<dbReference type="PANTHER" id="PTHR14991">
    <property type="entry name" value="RING FINGER PROTEIN 32"/>
    <property type="match status" value="1"/>
</dbReference>
<comment type="caution">
    <text evidence="3">The sequence shown here is derived from an EMBL/GenBank/DDBJ whole genome shotgun (WGS) entry which is preliminary data.</text>
</comment>
<keyword evidence="1" id="KW-0863">Zinc-finger</keyword>
<dbReference type="AlphaFoldDB" id="A0A0V0QUV7"/>
<dbReference type="CDD" id="cd16677">
    <property type="entry name" value="RING-H2_RNF32_rpt1"/>
    <property type="match status" value="1"/>
</dbReference>
<dbReference type="EMBL" id="LDAU01000102">
    <property type="protein sequence ID" value="KRX06004.1"/>
    <property type="molecule type" value="Genomic_DNA"/>
</dbReference>
<organism evidence="3 4">
    <name type="scientific">Pseudocohnilembus persalinus</name>
    <name type="common">Ciliate</name>
    <dbReference type="NCBI Taxonomy" id="266149"/>
    <lineage>
        <taxon>Eukaryota</taxon>
        <taxon>Sar</taxon>
        <taxon>Alveolata</taxon>
        <taxon>Ciliophora</taxon>
        <taxon>Intramacronucleata</taxon>
        <taxon>Oligohymenophorea</taxon>
        <taxon>Scuticociliatia</taxon>
        <taxon>Philasterida</taxon>
        <taxon>Pseudocohnilembidae</taxon>
        <taxon>Pseudocohnilembus</taxon>
    </lineage>
</organism>
<evidence type="ECO:0000259" key="2">
    <source>
        <dbReference type="PROSITE" id="PS50089"/>
    </source>
</evidence>
<dbReference type="PANTHER" id="PTHR14991:SF0">
    <property type="entry name" value="RING FINGER PROTEIN 32"/>
    <property type="match status" value="1"/>
</dbReference>
<dbReference type="Pfam" id="PF14634">
    <property type="entry name" value="zf-RING_5"/>
    <property type="match status" value="1"/>
</dbReference>
<evidence type="ECO:0000256" key="1">
    <source>
        <dbReference type="PROSITE-ProRule" id="PRU00175"/>
    </source>
</evidence>
<name>A0A0V0QUV7_PSEPJ</name>
<dbReference type="Pfam" id="PF13639">
    <property type="entry name" value="zf-RING_2"/>
    <property type="match status" value="1"/>
</dbReference>
<dbReference type="SUPFAM" id="SSF57850">
    <property type="entry name" value="RING/U-box"/>
    <property type="match status" value="2"/>
</dbReference>
<dbReference type="InterPro" id="IPR013083">
    <property type="entry name" value="Znf_RING/FYVE/PHD"/>
</dbReference>
<dbReference type="PROSITE" id="PS50089">
    <property type="entry name" value="ZF_RING_2"/>
    <property type="match status" value="2"/>
</dbReference>
<dbReference type="GO" id="GO:0008270">
    <property type="term" value="F:zinc ion binding"/>
    <property type="evidence" value="ECO:0007669"/>
    <property type="project" value="UniProtKB-KW"/>
</dbReference>
<reference evidence="3 4" key="1">
    <citation type="journal article" date="2015" name="Sci. Rep.">
        <title>Genome of the facultative scuticociliatosis pathogen Pseudocohnilembus persalinus provides insight into its virulence through horizontal gene transfer.</title>
        <authorList>
            <person name="Xiong J."/>
            <person name="Wang G."/>
            <person name="Cheng J."/>
            <person name="Tian M."/>
            <person name="Pan X."/>
            <person name="Warren A."/>
            <person name="Jiang C."/>
            <person name="Yuan D."/>
            <person name="Miao W."/>
        </authorList>
    </citation>
    <scope>NUCLEOTIDE SEQUENCE [LARGE SCALE GENOMIC DNA]</scope>
    <source>
        <strain evidence="3">36N120E</strain>
    </source>
</reference>
<keyword evidence="4" id="KW-1185">Reference proteome</keyword>
<dbReference type="Proteomes" id="UP000054937">
    <property type="component" value="Unassembled WGS sequence"/>
</dbReference>
<feature type="domain" description="RING-type" evidence="2">
    <location>
        <begin position="480"/>
        <end position="528"/>
    </location>
</feature>
<dbReference type="SMART" id="SM00184">
    <property type="entry name" value="RING"/>
    <property type="match status" value="2"/>
</dbReference>
<proteinExistence type="predicted"/>
<evidence type="ECO:0000313" key="3">
    <source>
        <dbReference type="EMBL" id="KRX06004.1"/>
    </source>
</evidence>
<protein>
    <recommendedName>
        <fullName evidence="2">RING-type domain-containing protein</fullName>
    </recommendedName>
</protein>
<dbReference type="OrthoDB" id="8062037at2759"/>
<dbReference type="InParanoid" id="A0A0V0QUV7"/>
<accession>A0A0V0QUV7</accession>
<dbReference type="OMA" id="HANCLTA"/>
<evidence type="ECO:0000313" key="4">
    <source>
        <dbReference type="Proteomes" id="UP000054937"/>
    </source>
</evidence>
<sequence length="544" mass="64368">MRKQKRNSSNNMMSINAAALQDHILKSSNIQMGQIRSTLPKISKRPPLSYQKQIEKEKLDIKNKQSLQNSAQQILKNIYLGGKKQEHNQYYENYSVPQNFNISSNSYNNQNNQSREIQSIQKQEQLQLQTELSNLELQQSLNSNQKPKRQQKSIRIGHHKIKLDSAQNKIIRQNSVQKKNGIDLDSYNQEKLKIEKYEEEEKMKKYYSGLSLAQKLGLVEAPEKPLSQQDWQKIEEMAKKRNDSDGQCAICLEDFDDQEQVLLSCSHVFHKQCLQSFEKHNKSRQKTCPICRRQHYDIKSFDEGFKVYVQKCTVKIQKIWRGALKRYNFYKNLIDTNYKASSMYMRRKILGYKLQIFNKKMMADMDEKRKKNEVILRKHVQDFENNQVQLEKDILTLKNHKKNNSKFVQEFISNYNKEILGIYPQDNLQEQDQQIENNQNNPQLQNNAQQNLNHKSKGKKSINEWLEIKKRAIERNEPDCAICYNSLLDKTKKKQLYLLSCTHVFHANCLNAFERYNLNTGHECPVCRQEYEKVILKNQNTKVQ</sequence>
<gene>
    <name evidence="3" type="ORF">PPERSA_01082</name>
</gene>
<dbReference type="PROSITE" id="PS50096">
    <property type="entry name" value="IQ"/>
    <property type="match status" value="1"/>
</dbReference>
<keyword evidence="1" id="KW-0479">Metal-binding</keyword>
<feature type="domain" description="RING-type" evidence="2">
    <location>
        <begin position="248"/>
        <end position="292"/>
    </location>
</feature>
<dbReference type="Gene3D" id="3.30.40.10">
    <property type="entry name" value="Zinc/RING finger domain, C3HC4 (zinc finger)"/>
    <property type="match status" value="2"/>
</dbReference>
<keyword evidence="1" id="KW-0862">Zinc</keyword>
<dbReference type="CDD" id="cd16678">
    <property type="entry name" value="RING-H2_RNF32_rpt2"/>
    <property type="match status" value="1"/>
</dbReference>